<reference key="2">
    <citation type="submission" date="2011-08" db="EMBL/GenBank/DDBJ databases">
        <title>Genome sequence of Naumovozyma castellii.</title>
        <authorList>
            <person name="Gordon J.L."/>
            <person name="Armisen D."/>
            <person name="Proux-Wera E."/>
            <person name="OhEigeartaigh S.S."/>
            <person name="Byrne K.P."/>
            <person name="Wolfe K.H."/>
        </authorList>
    </citation>
    <scope>NUCLEOTIDE SEQUENCE</scope>
    <source>
        <strain>Type strain:CBS 4309</strain>
    </source>
</reference>
<evidence type="ECO:0000313" key="11">
    <source>
        <dbReference type="EMBL" id="CCC66880.1"/>
    </source>
</evidence>
<dbReference type="STRING" id="1064592.G0V5Z0"/>
<dbReference type="GO" id="GO:1904680">
    <property type="term" value="F:peptide transmembrane transporter activity"/>
    <property type="evidence" value="ECO:0007669"/>
    <property type="project" value="EnsemblFungi"/>
</dbReference>
<feature type="transmembrane region" description="Helical" evidence="10">
    <location>
        <begin position="429"/>
        <end position="451"/>
    </location>
</feature>
<keyword evidence="4 8" id="KW-0812">Transmembrane</keyword>
<evidence type="ECO:0000256" key="3">
    <source>
        <dbReference type="ARBA" id="ARBA00022448"/>
    </source>
</evidence>
<dbReference type="GO" id="GO:0071916">
    <property type="term" value="F:dipeptide transmembrane transporter activity"/>
    <property type="evidence" value="ECO:0007669"/>
    <property type="project" value="EnsemblFungi"/>
</dbReference>
<protein>
    <recommendedName>
        <fullName evidence="13">Peptide transporter PTR2</fullName>
    </recommendedName>
</protein>
<comment type="subcellular location">
    <subcellularLocation>
        <location evidence="1 8">Membrane</location>
        <topology evidence="1 8">Multi-pass membrane protein</topology>
    </subcellularLocation>
</comment>
<evidence type="ECO:0008006" key="13">
    <source>
        <dbReference type="Google" id="ProtNLM"/>
    </source>
</evidence>
<name>G0V5Z0_NAUCA</name>
<feature type="region of interest" description="Disordered" evidence="9">
    <location>
        <begin position="573"/>
        <end position="611"/>
    </location>
</feature>
<dbReference type="InterPro" id="IPR000109">
    <property type="entry name" value="POT_fam"/>
</dbReference>
<dbReference type="Pfam" id="PF00854">
    <property type="entry name" value="PTR2"/>
    <property type="match status" value="1"/>
</dbReference>
<keyword evidence="5" id="KW-0571">Peptide transport</keyword>
<evidence type="ECO:0000256" key="7">
    <source>
        <dbReference type="ARBA" id="ARBA00023136"/>
    </source>
</evidence>
<dbReference type="Proteomes" id="UP000001640">
    <property type="component" value="Chromosome 1"/>
</dbReference>
<dbReference type="GeneID" id="96900367"/>
<feature type="transmembrane region" description="Helical" evidence="10">
    <location>
        <begin position="192"/>
        <end position="217"/>
    </location>
</feature>
<gene>
    <name evidence="11" type="primary">NCAS0A03220</name>
    <name evidence="11" type="ordered locus">NCAS_0A03220</name>
</gene>
<feature type="transmembrane region" description="Helical" evidence="10">
    <location>
        <begin position="471"/>
        <end position="495"/>
    </location>
</feature>
<dbReference type="OrthoDB" id="8904098at2759"/>
<evidence type="ECO:0000256" key="6">
    <source>
        <dbReference type="ARBA" id="ARBA00022989"/>
    </source>
</evidence>
<dbReference type="PROSITE" id="PS01023">
    <property type="entry name" value="PTR2_2"/>
    <property type="match status" value="1"/>
</dbReference>
<feature type="transmembrane region" description="Helical" evidence="10">
    <location>
        <begin position="248"/>
        <end position="269"/>
    </location>
</feature>
<organism evidence="11 12">
    <name type="scientific">Naumovozyma castellii</name>
    <name type="common">Yeast</name>
    <name type="synonym">Saccharomyces castellii</name>
    <dbReference type="NCBI Taxonomy" id="27288"/>
    <lineage>
        <taxon>Eukaryota</taxon>
        <taxon>Fungi</taxon>
        <taxon>Dikarya</taxon>
        <taxon>Ascomycota</taxon>
        <taxon>Saccharomycotina</taxon>
        <taxon>Saccharomycetes</taxon>
        <taxon>Saccharomycetales</taxon>
        <taxon>Saccharomycetaceae</taxon>
        <taxon>Naumovozyma</taxon>
    </lineage>
</organism>
<feature type="transmembrane region" description="Helical" evidence="10">
    <location>
        <begin position="399"/>
        <end position="417"/>
    </location>
</feature>
<feature type="transmembrane region" description="Helical" evidence="10">
    <location>
        <begin position="275"/>
        <end position="296"/>
    </location>
</feature>
<feature type="transmembrane region" description="Helical" evidence="10">
    <location>
        <begin position="136"/>
        <end position="157"/>
    </location>
</feature>
<dbReference type="EMBL" id="HE576752">
    <property type="protein sequence ID" value="CCC66880.1"/>
    <property type="molecule type" value="Genomic_DNA"/>
</dbReference>
<keyword evidence="5" id="KW-0653">Protein transport</keyword>
<dbReference type="OMA" id="QMMGVWF"/>
<dbReference type="PROSITE" id="PS01022">
    <property type="entry name" value="PTR2_1"/>
    <property type="match status" value="1"/>
</dbReference>
<dbReference type="PANTHER" id="PTHR11654">
    <property type="entry name" value="OLIGOPEPTIDE TRANSPORTER-RELATED"/>
    <property type="match status" value="1"/>
</dbReference>
<evidence type="ECO:0000256" key="9">
    <source>
        <dbReference type="SAM" id="MobiDB-lite"/>
    </source>
</evidence>
<keyword evidence="7 10" id="KW-0472">Membrane</keyword>
<evidence type="ECO:0000256" key="8">
    <source>
        <dbReference type="RuleBase" id="RU003755"/>
    </source>
</evidence>
<keyword evidence="3 8" id="KW-0813">Transport</keyword>
<comment type="similarity">
    <text evidence="2 8">Belongs to the major facilitator superfamily. Proton-dependent oligopeptide transporter (POT/PTR) (TC 2.A.17) family.</text>
</comment>
<evidence type="ECO:0000313" key="12">
    <source>
        <dbReference type="Proteomes" id="UP000001640"/>
    </source>
</evidence>
<sequence>MFFHREHEKDGADVVTEKETVDISEKAQEKTQEITLKETTGSSEEVHDELETYHIHHDEECEPGYEIPTEEDMETLRHVSGKIPLRCWLIALVELAERFSYYGLSAPFQNYMENGPNDTPAGVLELNSSGATGLSYFFQFWCYVTPVFGGFMADTYWGKYNTICVGTGIYLAGIFILFITSIPSIASKDTSLGGFIAAIILIGIATGMIKANLSVLIADQLPKRKPRVKTLKSGERVVEDPNITLQNVFMWFYLMVNVGSLSVIATTELEEHKNFWAAFLLPFCFFWIAVVVLVGGRNQYVKEGKREKSIQKSFKILWIVSKNKFDLTSAKPSYHPEKNYPWTDKFVDECSRALSACKVFLFYPIYWVIYGTMISTFVTQGSMMELHGLPNDIFQAIDSFALIIFIPICERFIYPFIRRFTPFKPITKIFFGFMFATGAMVWSCVLQSFIYKAGPYYDHPLNGGGPNRIHVGWQVPAYVLIAFSEILASITGLEYAYSKAPMSMKSFIMSLFLFSNAGGSILGIALSPVSVDPKFTWLFGGLGVACFIGGCIFWIIFRKYNDTEEEMNAMDYEDEEDLREMESAGANDLELNSTQSLTQRRTGESSEEKNI</sequence>
<feature type="transmembrane region" description="Helical" evidence="10">
    <location>
        <begin position="535"/>
        <end position="557"/>
    </location>
</feature>
<accession>G0V5Z0</accession>
<evidence type="ECO:0000256" key="5">
    <source>
        <dbReference type="ARBA" id="ARBA00022856"/>
    </source>
</evidence>
<keyword evidence="12" id="KW-1185">Reference proteome</keyword>
<dbReference type="InterPro" id="IPR018456">
    <property type="entry name" value="PTR2_symporter_CS"/>
</dbReference>
<feature type="transmembrane region" description="Helical" evidence="10">
    <location>
        <begin position="507"/>
        <end position="529"/>
    </location>
</feature>
<proteinExistence type="inferred from homology"/>
<dbReference type="InterPro" id="IPR036259">
    <property type="entry name" value="MFS_trans_sf"/>
</dbReference>
<evidence type="ECO:0000256" key="2">
    <source>
        <dbReference type="ARBA" id="ARBA00005982"/>
    </source>
</evidence>
<dbReference type="GO" id="GO:0042937">
    <property type="term" value="F:tripeptide transmembrane transporter activity"/>
    <property type="evidence" value="ECO:0007669"/>
    <property type="project" value="EnsemblFungi"/>
</dbReference>
<feature type="compositionally biased region" description="Basic and acidic residues" evidence="9">
    <location>
        <begin position="601"/>
        <end position="611"/>
    </location>
</feature>
<dbReference type="FunCoup" id="G0V5Z0">
    <property type="interactions" value="1215"/>
</dbReference>
<dbReference type="HOGENOM" id="CLU_004790_4_2_1"/>
<evidence type="ECO:0000256" key="10">
    <source>
        <dbReference type="SAM" id="Phobius"/>
    </source>
</evidence>
<evidence type="ECO:0000256" key="4">
    <source>
        <dbReference type="ARBA" id="ARBA00022692"/>
    </source>
</evidence>
<dbReference type="FunFam" id="1.20.1250.20:FF:000085">
    <property type="entry name" value="MFS peptide transporter Ptr2"/>
    <property type="match status" value="1"/>
</dbReference>
<dbReference type="InParanoid" id="G0V5Z0"/>
<evidence type="ECO:0000256" key="1">
    <source>
        <dbReference type="ARBA" id="ARBA00004141"/>
    </source>
</evidence>
<dbReference type="SUPFAM" id="SSF103473">
    <property type="entry name" value="MFS general substrate transporter"/>
    <property type="match status" value="1"/>
</dbReference>
<keyword evidence="6 10" id="KW-1133">Transmembrane helix</keyword>
<dbReference type="eggNOG" id="KOG1237">
    <property type="taxonomic scope" value="Eukaryota"/>
</dbReference>
<dbReference type="Gene3D" id="1.20.1250.20">
    <property type="entry name" value="MFS general substrate transporter like domains"/>
    <property type="match status" value="1"/>
</dbReference>
<dbReference type="KEGG" id="ncs:NCAS_0A03220"/>
<feature type="transmembrane region" description="Helical" evidence="10">
    <location>
        <begin position="169"/>
        <end position="186"/>
    </location>
</feature>
<dbReference type="RefSeq" id="XP_003673269.1">
    <property type="nucleotide sequence ID" value="XM_003673221.1"/>
</dbReference>
<dbReference type="AlphaFoldDB" id="G0V5Z0"/>
<feature type="compositionally biased region" description="Polar residues" evidence="9">
    <location>
        <begin position="590"/>
        <end position="600"/>
    </location>
</feature>
<dbReference type="GO" id="GO:0005886">
    <property type="term" value="C:plasma membrane"/>
    <property type="evidence" value="ECO:0007669"/>
    <property type="project" value="EnsemblFungi"/>
</dbReference>
<reference evidence="11 12" key="1">
    <citation type="journal article" date="2011" name="Proc. Natl. Acad. Sci. U.S.A.">
        <title>Evolutionary erosion of yeast sex chromosomes by mating-type switching accidents.</title>
        <authorList>
            <person name="Gordon J.L."/>
            <person name="Armisen D."/>
            <person name="Proux-Wera E."/>
            <person name="Oheigeartaigh S.S."/>
            <person name="Byrne K.P."/>
            <person name="Wolfe K.H."/>
        </authorList>
    </citation>
    <scope>NUCLEOTIDE SEQUENCE [LARGE SCALE GENOMIC DNA]</scope>
    <source>
        <strain evidence="12">ATCC 76901 / BCRC 22586 / CBS 4309 / NBRC 1992 / NRRL Y-12630</strain>
    </source>
</reference>
<feature type="transmembrane region" description="Helical" evidence="10">
    <location>
        <begin position="360"/>
        <end position="379"/>
    </location>
</feature>